<organism evidence="2 3">
    <name type="scientific">Modestobacter roseus</name>
    <dbReference type="NCBI Taxonomy" id="1181884"/>
    <lineage>
        <taxon>Bacteria</taxon>
        <taxon>Bacillati</taxon>
        <taxon>Actinomycetota</taxon>
        <taxon>Actinomycetes</taxon>
        <taxon>Geodermatophilales</taxon>
        <taxon>Geodermatophilaceae</taxon>
        <taxon>Modestobacter</taxon>
    </lineage>
</organism>
<keyword evidence="3" id="KW-1185">Reference proteome</keyword>
<name>A0A562INI2_9ACTN</name>
<gene>
    <name evidence="2" type="ORF">JD78_00764</name>
</gene>
<dbReference type="EMBL" id="VLKF01000001">
    <property type="protein sequence ID" value="TWH72253.1"/>
    <property type="molecule type" value="Genomic_DNA"/>
</dbReference>
<protein>
    <submittedName>
        <fullName evidence="2">Uncharacterized protein</fullName>
    </submittedName>
</protein>
<feature type="region of interest" description="Disordered" evidence="1">
    <location>
        <begin position="1"/>
        <end position="20"/>
    </location>
</feature>
<accession>A0A562INI2</accession>
<evidence type="ECO:0000313" key="3">
    <source>
        <dbReference type="Proteomes" id="UP000321490"/>
    </source>
</evidence>
<dbReference type="OrthoDB" id="5192229at2"/>
<feature type="compositionally biased region" description="Basic and acidic residues" evidence="1">
    <location>
        <begin position="50"/>
        <end position="59"/>
    </location>
</feature>
<evidence type="ECO:0000256" key="1">
    <source>
        <dbReference type="SAM" id="MobiDB-lite"/>
    </source>
</evidence>
<reference evidence="2 3" key="1">
    <citation type="submission" date="2019-07" db="EMBL/GenBank/DDBJ databases">
        <title>R&amp;d 2014.</title>
        <authorList>
            <person name="Klenk H.-P."/>
        </authorList>
    </citation>
    <scope>NUCLEOTIDE SEQUENCE [LARGE SCALE GENOMIC DNA]</scope>
    <source>
        <strain evidence="2 3">DSM 45764</strain>
    </source>
</reference>
<comment type="caution">
    <text evidence="2">The sequence shown here is derived from an EMBL/GenBank/DDBJ whole genome shotgun (WGS) entry which is preliminary data.</text>
</comment>
<dbReference type="AlphaFoldDB" id="A0A562INI2"/>
<dbReference type="Proteomes" id="UP000321490">
    <property type="component" value="Unassembled WGS sequence"/>
</dbReference>
<evidence type="ECO:0000313" key="2">
    <source>
        <dbReference type="EMBL" id="TWH72253.1"/>
    </source>
</evidence>
<feature type="region of interest" description="Disordered" evidence="1">
    <location>
        <begin position="49"/>
        <end position="74"/>
    </location>
</feature>
<proteinExistence type="predicted"/>
<sequence>MPSMKEPTPEARANVTEDNVESRAQLLPEETSVGPSADPEAQAAAILAESEERTVHPDPDDASGGHRQSSDTAD</sequence>